<keyword evidence="10" id="KW-1185">Reference proteome</keyword>
<dbReference type="GO" id="GO:0006744">
    <property type="term" value="P:ubiquinone biosynthetic process"/>
    <property type="evidence" value="ECO:0007669"/>
    <property type="project" value="InterPro"/>
</dbReference>
<gene>
    <name evidence="9" type="ORF">IV417_10555</name>
</gene>
<dbReference type="EMBL" id="JADQAZ010000002">
    <property type="protein sequence ID" value="MBT0957831.1"/>
    <property type="molecule type" value="Genomic_DNA"/>
</dbReference>
<comment type="caution">
    <text evidence="9">The sequence shown here is derived from an EMBL/GenBank/DDBJ whole genome shotgun (WGS) entry which is preliminary data.</text>
</comment>
<organism evidence="9 10">
    <name type="scientific">Harenicola maris</name>
    <dbReference type="NCBI Taxonomy" id="2841044"/>
    <lineage>
        <taxon>Bacteria</taxon>
        <taxon>Pseudomonadati</taxon>
        <taxon>Pseudomonadota</taxon>
        <taxon>Alphaproteobacteria</taxon>
        <taxon>Rhodobacterales</taxon>
        <taxon>Paracoccaceae</taxon>
        <taxon>Harenicola</taxon>
    </lineage>
</organism>
<dbReference type="SUPFAM" id="SSF51905">
    <property type="entry name" value="FAD/NAD(P)-binding domain"/>
    <property type="match status" value="1"/>
</dbReference>
<dbReference type="PROSITE" id="PS01304">
    <property type="entry name" value="UBIH"/>
    <property type="match status" value="1"/>
</dbReference>
<protein>
    <submittedName>
        <fullName evidence="9">FAD-dependent monooxygenase</fullName>
    </submittedName>
</protein>
<keyword evidence="4" id="KW-0285">Flavoprotein</keyword>
<accession>A0AAP2CSP6</accession>
<dbReference type="GO" id="GO:0110142">
    <property type="term" value="C:ubiquinone biosynthesis complex"/>
    <property type="evidence" value="ECO:0007669"/>
    <property type="project" value="UniProtKB-ARBA"/>
</dbReference>
<comment type="cofactor">
    <cofactor evidence="1">
        <name>FAD</name>
        <dbReference type="ChEBI" id="CHEBI:57692"/>
    </cofactor>
</comment>
<evidence type="ECO:0000256" key="7">
    <source>
        <dbReference type="ARBA" id="ARBA00023033"/>
    </source>
</evidence>
<proteinExistence type="inferred from homology"/>
<feature type="domain" description="FAD-binding" evidence="8">
    <location>
        <begin position="17"/>
        <end position="333"/>
    </location>
</feature>
<dbReference type="PANTHER" id="PTHR43876">
    <property type="entry name" value="UBIQUINONE BIOSYNTHESIS MONOOXYGENASE COQ6, MITOCHONDRIAL"/>
    <property type="match status" value="1"/>
</dbReference>
<comment type="pathway">
    <text evidence="2">Cofactor biosynthesis; ubiquinone biosynthesis.</text>
</comment>
<dbReference type="NCBIfam" id="TIGR01988">
    <property type="entry name" value="Ubi-OHases"/>
    <property type="match status" value="1"/>
</dbReference>
<dbReference type="FunFam" id="3.50.50.60:FF:000021">
    <property type="entry name" value="Ubiquinone biosynthesis monooxygenase COQ6"/>
    <property type="match status" value="1"/>
</dbReference>
<evidence type="ECO:0000256" key="3">
    <source>
        <dbReference type="ARBA" id="ARBA00005349"/>
    </source>
</evidence>
<evidence type="ECO:0000256" key="5">
    <source>
        <dbReference type="ARBA" id="ARBA00022827"/>
    </source>
</evidence>
<dbReference type="AlphaFoldDB" id="A0AAP2CSP6"/>
<dbReference type="PANTHER" id="PTHR43876:SF7">
    <property type="entry name" value="UBIQUINONE BIOSYNTHESIS MONOOXYGENASE COQ6, MITOCHONDRIAL"/>
    <property type="match status" value="1"/>
</dbReference>
<sequence>MDNPARRTVGRIMAHDADILIAGGGLNGLTLGLALAQGGMQVQVIDQLPAQTRADPEFDGRSYALALASKRMLGALGLWEGLAEHAQPILEVVASDGRAGEGPSPLFLHFDHAEIEEGPMGYMIEDRFLRNLLLEAAEATPDLTHRAGAQIIGQSIAPGAASVTLATGEVLAAPLLVGADGKASGTCARAGIGRDETDYEQDAIVCAVAHSAPHNGVAHQFFMPGGPLAILPLAGQRSGIVWSEERALAAEYMALDDAGFIEVLKPRFGSFLGEISLAGRRSSYPLVRSLARQIVAERVALVGDAAQAVHPIAGQGLNQGLRDVASLVQVVLEARRRGEDIGAADVLERHRAWRSFDRQSLAFATDGFNRLFSNDNPVLRAGRDLGMGLIGSVPGLRRRFIREAAGLAGDLPDLLRGRPI</sequence>
<evidence type="ECO:0000313" key="10">
    <source>
        <dbReference type="Proteomes" id="UP001315686"/>
    </source>
</evidence>
<dbReference type="PRINTS" id="PR00420">
    <property type="entry name" value="RNGMNOXGNASE"/>
</dbReference>
<dbReference type="Proteomes" id="UP001315686">
    <property type="component" value="Unassembled WGS sequence"/>
</dbReference>
<evidence type="ECO:0000256" key="6">
    <source>
        <dbReference type="ARBA" id="ARBA00023002"/>
    </source>
</evidence>
<dbReference type="InterPro" id="IPR002938">
    <property type="entry name" value="FAD-bd"/>
</dbReference>
<dbReference type="Pfam" id="PF01494">
    <property type="entry name" value="FAD_binding_3"/>
    <property type="match status" value="1"/>
</dbReference>
<dbReference type="GO" id="GO:0071949">
    <property type="term" value="F:FAD binding"/>
    <property type="evidence" value="ECO:0007669"/>
    <property type="project" value="InterPro"/>
</dbReference>
<comment type="similarity">
    <text evidence="3">Belongs to the UbiH/COQ6 family.</text>
</comment>
<keyword evidence="6" id="KW-0560">Oxidoreductase</keyword>
<evidence type="ECO:0000259" key="8">
    <source>
        <dbReference type="Pfam" id="PF01494"/>
    </source>
</evidence>
<dbReference type="Gene3D" id="3.50.50.60">
    <property type="entry name" value="FAD/NAD(P)-binding domain"/>
    <property type="match status" value="2"/>
</dbReference>
<evidence type="ECO:0000313" key="9">
    <source>
        <dbReference type="EMBL" id="MBT0957831.1"/>
    </source>
</evidence>
<dbReference type="InterPro" id="IPR018168">
    <property type="entry name" value="Ubi_Hdrlase_CS"/>
</dbReference>
<evidence type="ECO:0000256" key="1">
    <source>
        <dbReference type="ARBA" id="ARBA00001974"/>
    </source>
</evidence>
<name>A0AAP2CSP6_9RHOB</name>
<keyword evidence="7 9" id="KW-0503">Monooxygenase</keyword>
<reference evidence="9 10" key="1">
    <citation type="journal article" date="2021" name="Arch. Microbiol.">
        <title>Harenicola maris gen. nov., sp. nov. isolated from the Sea of Japan shallow sediments.</title>
        <authorList>
            <person name="Romanenko L.A."/>
            <person name="Kurilenko V.V."/>
            <person name="Chernysheva N.Y."/>
            <person name="Tekutyeva L.A."/>
            <person name="Velansky P.V."/>
            <person name="Svetashev V.I."/>
            <person name="Isaeva M.P."/>
        </authorList>
    </citation>
    <scope>NUCLEOTIDE SEQUENCE [LARGE SCALE GENOMIC DNA]</scope>
    <source>
        <strain evidence="9 10">KMM 3653</strain>
    </source>
</reference>
<dbReference type="InterPro" id="IPR010971">
    <property type="entry name" value="UbiH/COQ6"/>
</dbReference>
<dbReference type="InterPro" id="IPR036188">
    <property type="entry name" value="FAD/NAD-bd_sf"/>
</dbReference>
<keyword evidence="5" id="KW-0274">FAD</keyword>
<dbReference type="GO" id="GO:0016705">
    <property type="term" value="F:oxidoreductase activity, acting on paired donors, with incorporation or reduction of molecular oxygen"/>
    <property type="evidence" value="ECO:0007669"/>
    <property type="project" value="InterPro"/>
</dbReference>
<dbReference type="InterPro" id="IPR051205">
    <property type="entry name" value="UbiH/COQ6_monooxygenase"/>
</dbReference>
<evidence type="ECO:0000256" key="2">
    <source>
        <dbReference type="ARBA" id="ARBA00004749"/>
    </source>
</evidence>
<dbReference type="GO" id="GO:0004497">
    <property type="term" value="F:monooxygenase activity"/>
    <property type="evidence" value="ECO:0007669"/>
    <property type="project" value="UniProtKB-KW"/>
</dbReference>
<evidence type="ECO:0000256" key="4">
    <source>
        <dbReference type="ARBA" id="ARBA00022630"/>
    </source>
</evidence>